<dbReference type="Pfam" id="PF00201">
    <property type="entry name" value="UDPGT"/>
    <property type="match status" value="1"/>
</dbReference>
<name>A0A9Q0GNK3_9MAGN</name>
<comment type="caution">
    <text evidence="2">The sequence shown here is derived from an EMBL/GenBank/DDBJ whole genome shotgun (WGS) entry which is preliminary data.</text>
</comment>
<dbReference type="InterPro" id="IPR002213">
    <property type="entry name" value="UDP_glucos_trans"/>
</dbReference>
<dbReference type="Proteomes" id="UP001141806">
    <property type="component" value="Unassembled WGS sequence"/>
</dbReference>
<dbReference type="PANTHER" id="PTHR48049">
    <property type="entry name" value="GLYCOSYLTRANSFERASE"/>
    <property type="match status" value="1"/>
</dbReference>
<evidence type="ECO:0000313" key="2">
    <source>
        <dbReference type="EMBL" id="KAJ4950923.1"/>
    </source>
</evidence>
<dbReference type="OrthoDB" id="5835829at2759"/>
<accession>A0A9Q0GNK3</accession>
<protein>
    <submittedName>
        <fullName evidence="2">Uncharacterized protein</fullName>
    </submittedName>
</protein>
<evidence type="ECO:0000256" key="1">
    <source>
        <dbReference type="ARBA" id="ARBA00022679"/>
    </source>
</evidence>
<evidence type="ECO:0000313" key="3">
    <source>
        <dbReference type="Proteomes" id="UP001141806"/>
    </source>
</evidence>
<dbReference type="CDD" id="cd03784">
    <property type="entry name" value="GT1_Gtf-like"/>
    <property type="match status" value="1"/>
</dbReference>
<dbReference type="EMBL" id="JAMYWD010000012">
    <property type="protein sequence ID" value="KAJ4950923.1"/>
    <property type="molecule type" value="Genomic_DNA"/>
</dbReference>
<dbReference type="SUPFAM" id="SSF53756">
    <property type="entry name" value="UDP-Glycosyltransferase/glycogen phosphorylase"/>
    <property type="match status" value="1"/>
</dbReference>
<reference evidence="2" key="1">
    <citation type="journal article" date="2023" name="Plant J.">
        <title>The genome of the king protea, Protea cynaroides.</title>
        <authorList>
            <person name="Chang J."/>
            <person name="Duong T.A."/>
            <person name="Schoeman C."/>
            <person name="Ma X."/>
            <person name="Roodt D."/>
            <person name="Barker N."/>
            <person name="Li Z."/>
            <person name="Van de Peer Y."/>
            <person name="Mizrachi E."/>
        </authorList>
    </citation>
    <scope>NUCLEOTIDE SEQUENCE</scope>
    <source>
        <tissue evidence="2">Young leaves</tissue>
    </source>
</reference>
<keyword evidence="3" id="KW-1185">Reference proteome</keyword>
<sequence>MAKEDMHVLMLPWSAFGHMILFFHLSVALAKAGIRVSFVSTTSNIQRLPSRYVGRPNSAPQDSLRSLETTTQALQDFFSHWTAEISRELNLNIRLILFSVFSAAMHMSQTKNWSSPETFTSPPEWFLFPSTIAFRPFEAGPFLAGFFGSNASGTSDAERVTLTWTACEAIAIRSCKQYEGDYLDVLEKLYRRPLIPVGVLPPPSEKKSFQGEMLSIFKWLDRRGQRMTRKPCQLPTEFRARTEGRGVVCMGWIPQMEILAHHPVGGSLFHSGWGSIIETLQFGHTLVPLPLVFDQGLNARLLVDEGLAIEVERDKDGPFDQHGIAGALRKTMVDREGESLRLQAREMKTVFGDQKLHQAYMGGFIQFLKNGLKA</sequence>
<dbReference type="InterPro" id="IPR050481">
    <property type="entry name" value="UDP-glycosyltransf_plant"/>
</dbReference>
<keyword evidence="1" id="KW-0808">Transferase</keyword>
<proteinExistence type="predicted"/>
<dbReference type="AlphaFoldDB" id="A0A9Q0GNK3"/>
<organism evidence="2 3">
    <name type="scientific">Protea cynaroides</name>
    <dbReference type="NCBI Taxonomy" id="273540"/>
    <lineage>
        <taxon>Eukaryota</taxon>
        <taxon>Viridiplantae</taxon>
        <taxon>Streptophyta</taxon>
        <taxon>Embryophyta</taxon>
        <taxon>Tracheophyta</taxon>
        <taxon>Spermatophyta</taxon>
        <taxon>Magnoliopsida</taxon>
        <taxon>Proteales</taxon>
        <taxon>Proteaceae</taxon>
        <taxon>Protea</taxon>
    </lineage>
</organism>
<dbReference type="GO" id="GO:0035251">
    <property type="term" value="F:UDP-glucosyltransferase activity"/>
    <property type="evidence" value="ECO:0007669"/>
    <property type="project" value="InterPro"/>
</dbReference>
<dbReference type="Gene3D" id="3.40.50.2000">
    <property type="entry name" value="Glycogen Phosphorylase B"/>
    <property type="match status" value="3"/>
</dbReference>
<gene>
    <name evidence="2" type="ORF">NE237_027755</name>
</gene>
<dbReference type="PANTHER" id="PTHR48049:SF57">
    <property type="entry name" value="UDP-GLYCOSYLTRANSFERASE 91C1-LIKE"/>
    <property type="match status" value="1"/>
</dbReference>